<feature type="non-terminal residue" evidence="1">
    <location>
        <position position="1"/>
    </location>
</feature>
<organism evidence="1 2">
    <name type="scientific">Rhizoctonia solani</name>
    <dbReference type="NCBI Taxonomy" id="456999"/>
    <lineage>
        <taxon>Eukaryota</taxon>
        <taxon>Fungi</taxon>
        <taxon>Dikarya</taxon>
        <taxon>Basidiomycota</taxon>
        <taxon>Agaricomycotina</taxon>
        <taxon>Agaricomycetes</taxon>
        <taxon>Cantharellales</taxon>
        <taxon>Ceratobasidiaceae</taxon>
        <taxon>Rhizoctonia</taxon>
    </lineage>
</organism>
<dbReference type="Proteomes" id="UP000663827">
    <property type="component" value="Unassembled WGS sequence"/>
</dbReference>
<name>A0A8H3HP51_9AGAM</name>
<comment type="caution">
    <text evidence="1">The sequence shown here is derived from an EMBL/GenBank/DDBJ whole genome shotgun (WGS) entry which is preliminary data.</text>
</comment>
<dbReference type="EMBL" id="CAJNJQ010001586">
    <property type="protein sequence ID" value="CAE7144112.1"/>
    <property type="molecule type" value="Genomic_DNA"/>
</dbReference>
<sequence>RLGRIKVDTYGLLAIVTISDAAHMLTKLTYACLEPICIRLARVHPDDGEIARSMGRRWSDTWARYLTRVSPAPNLSKKVVKGVVMILVVAVGVVEILNDTLPRVKDVVGNTINIPKDFLRGICILGLRKHRDCY</sequence>
<protein>
    <submittedName>
        <fullName evidence="1">Uncharacterized protein</fullName>
    </submittedName>
</protein>
<gene>
    <name evidence="1" type="ORF">RDB_LOCUS78196</name>
</gene>
<proteinExistence type="predicted"/>
<reference evidence="1" key="1">
    <citation type="submission" date="2021-01" db="EMBL/GenBank/DDBJ databases">
        <authorList>
            <person name="Kaushik A."/>
        </authorList>
    </citation>
    <scope>NUCLEOTIDE SEQUENCE</scope>
    <source>
        <strain evidence="1">AG5</strain>
    </source>
</reference>
<evidence type="ECO:0000313" key="1">
    <source>
        <dbReference type="EMBL" id="CAE7144112.1"/>
    </source>
</evidence>
<accession>A0A8H3HP51</accession>
<dbReference type="AlphaFoldDB" id="A0A8H3HP51"/>
<evidence type="ECO:0000313" key="2">
    <source>
        <dbReference type="Proteomes" id="UP000663827"/>
    </source>
</evidence>